<evidence type="ECO:0000313" key="2">
    <source>
        <dbReference type="Proteomes" id="UP001595796"/>
    </source>
</evidence>
<dbReference type="RefSeq" id="WP_114957703.1">
    <property type="nucleotide sequence ID" value="NZ_JBHSJF010000006.1"/>
</dbReference>
<dbReference type="EMBL" id="JBHSJF010000006">
    <property type="protein sequence ID" value="MFC5069172.1"/>
    <property type="molecule type" value="Genomic_DNA"/>
</dbReference>
<dbReference type="Proteomes" id="UP001595796">
    <property type="component" value="Unassembled WGS sequence"/>
</dbReference>
<proteinExistence type="predicted"/>
<accession>A0ABV9Z3M6</accession>
<sequence>MTFRSKSIAVRLIYPLLTLGLFAFLPIAIARENKCTSGDTAFMIAKRFTTEQMVLVKEDEPDFPWMESSMTHYLSGCTHEVESWFDRKAGEGRERVNYTARVHYDVFNNHWDLETWQMDAHAPIGGRS</sequence>
<reference evidence="2" key="1">
    <citation type="journal article" date="2019" name="Int. J. Syst. Evol. Microbiol.">
        <title>The Global Catalogue of Microorganisms (GCM) 10K type strain sequencing project: providing services to taxonomists for standard genome sequencing and annotation.</title>
        <authorList>
            <consortium name="The Broad Institute Genomics Platform"/>
            <consortium name="The Broad Institute Genome Sequencing Center for Infectious Disease"/>
            <person name="Wu L."/>
            <person name="Ma J."/>
        </authorList>
    </citation>
    <scope>NUCLEOTIDE SEQUENCE [LARGE SCALE GENOMIC DNA]</scope>
    <source>
        <strain evidence="2">CGMCC 1.16444</strain>
    </source>
</reference>
<name>A0ABV9Z3M6_9HYPH</name>
<evidence type="ECO:0000313" key="1">
    <source>
        <dbReference type="EMBL" id="MFC5069172.1"/>
    </source>
</evidence>
<comment type="caution">
    <text evidence="1">The sequence shown here is derived from an EMBL/GenBank/DDBJ whole genome shotgun (WGS) entry which is preliminary data.</text>
</comment>
<gene>
    <name evidence="1" type="ORF">ACFPFW_14235</name>
</gene>
<organism evidence="1 2">
    <name type="scientific">Flaviflagellibacter deserti</name>
    <dbReference type="NCBI Taxonomy" id="2267266"/>
    <lineage>
        <taxon>Bacteria</taxon>
        <taxon>Pseudomonadati</taxon>
        <taxon>Pseudomonadota</taxon>
        <taxon>Alphaproteobacteria</taxon>
        <taxon>Hyphomicrobiales</taxon>
        <taxon>Flaviflagellibacter</taxon>
    </lineage>
</organism>
<protein>
    <submittedName>
        <fullName evidence="1">Uncharacterized protein</fullName>
    </submittedName>
</protein>
<keyword evidence="2" id="KW-1185">Reference proteome</keyword>